<sequence length="73" mass="8289">MVYSDKFYRQIKATVERHGGKGRRLWELAAGGNPMVPPATALANLKNLVDLVRAEFEDEAKSLIRDLDELFKQ</sequence>
<comment type="caution">
    <text evidence="1">The sequence shown here is derived from an EMBL/GenBank/DDBJ whole genome shotgun (WGS) entry which is preliminary data.</text>
</comment>
<protein>
    <submittedName>
        <fullName evidence="1">Uncharacterized protein</fullName>
    </submittedName>
</protein>
<name>A0A0F9EHD0_9ZZZZ</name>
<proteinExistence type="predicted"/>
<dbReference type="AlphaFoldDB" id="A0A0F9EHD0"/>
<organism evidence="1">
    <name type="scientific">marine sediment metagenome</name>
    <dbReference type="NCBI Taxonomy" id="412755"/>
    <lineage>
        <taxon>unclassified sequences</taxon>
        <taxon>metagenomes</taxon>
        <taxon>ecological metagenomes</taxon>
    </lineage>
</organism>
<reference evidence="1" key="1">
    <citation type="journal article" date="2015" name="Nature">
        <title>Complex archaea that bridge the gap between prokaryotes and eukaryotes.</title>
        <authorList>
            <person name="Spang A."/>
            <person name="Saw J.H."/>
            <person name="Jorgensen S.L."/>
            <person name="Zaremba-Niedzwiedzka K."/>
            <person name="Martijn J."/>
            <person name="Lind A.E."/>
            <person name="van Eijk R."/>
            <person name="Schleper C."/>
            <person name="Guy L."/>
            <person name="Ettema T.J."/>
        </authorList>
    </citation>
    <scope>NUCLEOTIDE SEQUENCE</scope>
</reference>
<dbReference type="EMBL" id="LAZR01037007">
    <property type="protein sequence ID" value="KKL23348.1"/>
    <property type="molecule type" value="Genomic_DNA"/>
</dbReference>
<evidence type="ECO:0000313" key="1">
    <source>
        <dbReference type="EMBL" id="KKL23348.1"/>
    </source>
</evidence>
<gene>
    <name evidence="1" type="ORF">LCGC14_2426270</name>
</gene>
<accession>A0A0F9EHD0</accession>